<name>A0A1F5YM00_9BACT</name>
<evidence type="ECO:0000256" key="1">
    <source>
        <dbReference type="SAM" id="MobiDB-lite"/>
    </source>
</evidence>
<evidence type="ECO:0000313" key="3">
    <source>
        <dbReference type="Proteomes" id="UP000179129"/>
    </source>
</evidence>
<gene>
    <name evidence="2" type="ORF">A3F83_02265</name>
</gene>
<comment type="caution">
    <text evidence="2">The sequence shown here is derived from an EMBL/GenBank/DDBJ whole genome shotgun (WGS) entry which is preliminary data.</text>
</comment>
<evidence type="ECO:0000313" key="2">
    <source>
        <dbReference type="EMBL" id="OGG00997.1"/>
    </source>
</evidence>
<dbReference type="EMBL" id="MFIX01000231">
    <property type="protein sequence ID" value="OGG00997.1"/>
    <property type="molecule type" value="Genomic_DNA"/>
</dbReference>
<protein>
    <submittedName>
        <fullName evidence="2">Uncharacterized protein</fullName>
    </submittedName>
</protein>
<proteinExistence type="predicted"/>
<feature type="region of interest" description="Disordered" evidence="1">
    <location>
        <begin position="104"/>
        <end position="150"/>
    </location>
</feature>
<dbReference type="Proteomes" id="UP000179129">
    <property type="component" value="Unassembled WGS sequence"/>
</dbReference>
<dbReference type="AlphaFoldDB" id="A0A1F5YM00"/>
<reference evidence="2 3" key="1">
    <citation type="journal article" date="2016" name="Nat. Commun.">
        <title>Thousands of microbial genomes shed light on interconnected biogeochemical processes in an aquifer system.</title>
        <authorList>
            <person name="Anantharaman K."/>
            <person name="Brown C.T."/>
            <person name="Hug L.A."/>
            <person name="Sharon I."/>
            <person name="Castelle C.J."/>
            <person name="Probst A.J."/>
            <person name="Thomas B.C."/>
            <person name="Singh A."/>
            <person name="Wilkins M.J."/>
            <person name="Karaoz U."/>
            <person name="Brodie E.L."/>
            <person name="Williams K.H."/>
            <person name="Hubbard S.S."/>
            <person name="Banfield J.F."/>
        </authorList>
    </citation>
    <scope>NUCLEOTIDE SEQUENCE [LARGE SCALE GENOMIC DNA]</scope>
</reference>
<feature type="compositionally biased region" description="Basic and acidic residues" evidence="1">
    <location>
        <begin position="104"/>
        <end position="118"/>
    </location>
</feature>
<accession>A0A1F5YM00</accession>
<organism evidence="2 3">
    <name type="scientific">Candidatus Glassbacteria bacterium RIFCSPLOWO2_12_FULL_58_11</name>
    <dbReference type="NCBI Taxonomy" id="1817867"/>
    <lineage>
        <taxon>Bacteria</taxon>
        <taxon>Candidatus Glassiibacteriota</taxon>
    </lineage>
</organism>
<sequence>MVDVIKSQLSEMLLSREQLHQIEHFQAQVGELERELTGTVDDFISVLNRHYFNRENGYLDEQQGNLREVVIIQSRLEKLAGKLAACTGELKTYMMALQKSLHGKAVEEPVEPKGKAEESAAAGVAPDQPPATAAAREPARDKKAPGQVRSSAVVNRGNLELSPGAESGGEVSLKLIFEELKLAEPRYSAVSAEISSAMRKLLYDRRLVGYGKTSLVFGKDKTLDQLLEELKPVFTSEALRNLLLEKNLITAEEAAELRLACNKSRELIFSVTG</sequence>